<dbReference type="SUPFAM" id="SSF51735">
    <property type="entry name" value="NAD(P)-binding Rossmann-fold domains"/>
    <property type="match status" value="1"/>
</dbReference>
<sequence length="641" mass="71081">MNILNQSYTYGRSPLTPDSRSQPLHIFLFGGQISHSLSPTINSTLFKSAGVSWNYDLCETTSAQRFTAVLHQPDCIGASVTMPNKVTFIPLLDDLTDDARTVGAVNTVFIRLDRQGSRKYIGTNTDCMGVRETLLNNSPGIIQIANCQPALVVGAGGAARSAIYALWKWFSPSEIYLVNRLKSEVDDLISGMEKTIPDIKLRHIDVVENTNHLPAPRVVVGTVPDGRPREPGEILAWRICEAFLQNRQGNGAVLDMCYHPERTRLLELAEINGWTTIPGTEVLPITLKLSGKVIPNRIYRTPLSEYASTYDENDIEKTGIPRPRYAELYQELADGGAGLICFGNIPIDRDNLENYNNAVLDPRNPWDPVSAFAPAIKAAKSRGAICLPQLQFPGRQVPEFLNKNPKSASDVQLEPCLNKTYGKPTALTKAEIKELVGRYVWASEVLAKAGADGIILHGAHGYILNQFLSPLTNRRTDEYGGSLENRARFILEIVNAIKSKLPLDRFVIAVKFNCHDFIEGGQSFAEQCVVIKWLEDAGVDFFDISGGTYASPAWRGNIMKELAERPSQKMRGSYFIEWAQEMKKVLSRAVMGTTGGWRDSHRMAEAVERGDVDMVGLGRTLREDPDFVNKAIKGEIRLSKL</sequence>
<dbReference type="Pfam" id="PF00724">
    <property type="entry name" value="Oxidored_FMN"/>
    <property type="match status" value="1"/>
</dbReference>
<protein>
    <submittedName>
        <fullName evidence="7">Rhinocladiella mackenziei CBS 650.93 unplaced genomic scaffold supercont1.4, whole genome shotgun sequence</fullName>
    </submittedName>
</protein>
<keyword evidence="2" id="KW-0285">Flavoprotein</keyword>
<organism evidence="7 8">
    <name type="scientific">Rhinocladiella mackenziei CBS 650.93</name>
    <dbReference type="NCBI Taxonomy" id="1442369"/>
    <lineage>
        <taxon>Eukaryota</taxon>
        <taxon>Fungi</taxon>
        <taxon>Dikarya</taxon>
        <taxon>Ascomycota</taxon>
        <taxon>Pezizomycotina</taxon>
        <taxon>Eurotiomycetes</taxon>
        <taxon>Chaetothyriomycetidae</taxon>
        <taxon>Chaetothyriales</taxon>
        <taxon>Herpotrichiellaceae</taxon>
        <taxon>Rhinocladiella</taxon>
    </lineage>
</organism>
<proteinExistence type="inferred from homology"/>
<dbReference type="Proteomes" id="UP000053617">
    <property type="component" value="Unassembled WGS sequence"/>
</dbReference>
<evidence type="ECO:0000313" key="8">
    <source>
        <dbReference type="Proteomes" id="UP000053617"/>
    </source>
</evidence>
<dbReference type="GO" id="GO:0010181">
    <property type="term" value="F:FMN binding"/>
    <property type="evidence" value="ECO:0007669"/>
    <property type="project" value="InterPro"/>
</dbReference>
<dbReference type="EMBL" id="KN847478">
    <property type="protein sequence ID" value="KIX04596.1"/>
    <property type="molecule type" value="Genomic_DNA"/>
</dbReference>
<keyword evidence="3" id="KW-0288">FMN</keyword>
<dbReference type="Gene3D" id="3.40.50.10860">
    <property type="entry name" value="Leucine Dehydrogenase, chain A, domain 1"/>
    <property type="match status" value="1"/>
</dbReference>
<dbReference type="InterPro" id="IPR036291">
    <property type="entry name" value="NAD(P)-bd_dom_sf"/>
</dbReference>
<evidence type="ECO:0000256" key="2">
    <source>
        <dbReference type="ARBA" id="ARBA00022630"/>
    </source>
</evidence>
<evidence type="ECO:0000259" key="6">
    <source>
        <dbReference type="Pfam" id="PF08501"/>
    </source>
</evidence>
<dbReference type="PANTHER" id="PTHR43656:SF5">
    <property type="entry name" value="NADH:FLAVIN OXIDOREDUCTASE_NADH OXIDASE N-TERMINAL DOMAIN-CONTAINING PROTEIN"/>
    <property type="match status" value="1"/>
</dbReference>
<gene>
    <name evidence="7" type="ORF">Z518_05466</name>
</gene>
<dbReference type="HOGENOM" id="CLU_427076_0_0_1"/>
<evidence type="ECO:0000256" key="4">
    <source>
        <dbReference type="ARBA" id="ARBA00023002"/>
    </source>
</evidence>
<feature type="domain" description="Shikimate dehydrogenase substrate binding N-terminal" evidence="6">
    <location>
        <begin position="28"/>
        <end position="108"/>
    </location>
</feature>
<dbReference type="STRING" id="1442369.A0A0D2IN93"/>
<reference evidence="7 8" key="1">
    <citation type="submission" date="2015-01" db="EMBL/GenBank/DDBJ databases">
        <title>The Genome Sequence of Rhinocladiella mackenzie CBS 650.93.</title>
        <authorList>
            <consortium name="The Broad Institute Genomics Platform"/>
            <person name="Cuomo C."/>
            <person name="de Hoog S."/>
            <person name="Gorbushina A."/>
            <person name="Stielow B."/>
            <person name="Teixiera M."/>
            <person name="Abouelleil A."/>
            <person name="Chapman S.B."/>
            <person name="Priest M."/>
            <person name="Young S.K."/>
            <person name="Wortman J."/>
            <person name="Nusbaum C."/>
            <person name="Birren B."/>
        </authorList>
    </citation>
    <scope>NUCLEOTIDE SEQUENCE [LARGE SCALE GENOMIC DNA]</scope>
    <source>
        <strain evidence="7 8">CBS 650.93</strain>
    </source>
</reference>
<dbReference type="PANTHER" id="PTHR43656">
    <property type="entry name" value="BINDING OXIDOREDUCTASE, PUTATIVE (AFU_ORTHOLOGUE AFUA_2G08260)-RELATED"/>
    <property type="match status" value="1"/>
</dbReference>
<evidence type="ECO:0000313" key="7">
    <source>
        <dbReference type="EMBL" id="KIX04596.1"/>
    </source>
</evidence>
<dbReference type="Pfam" id="PF08501">
    <property type="entry name" value="Shikimate_dh_N"/>
    <property type="match status" value="1"/>
</dbReference>
<feature type="domain" description="NADH:flavin oxidoreductase/NADH oxidase N-terminal" evidence="5">
    <location>
        <begin position="284"/>
        <end position="634"/>
    </location>
</feature>
<dbReference type="CDD" id="cd01065">
    <property type="entry name" value="NAD_bind_Shikimate_DH"/>
    <property type="match status" value="1"/>
</dbReference>
<dbReference type="InterPro" id="IPR046346">
    <property type="entry name" value="Aminoacid_DH-like_N_sf"/>
</dbReference>
<dbReference type="Gene3D" id="3.40.50.720">
    <property type="entry name" value="NAD(P)-binding Rossmann-like Domain"/>
    <property type="match status" value="1"/>
</dbReference>
<dbReference type="InterPro" id="IPR013708">
    <property type="entry name" value="Shikimate_DH-bd_N"/>
</dbReference>
<dbReference type="SUPFAM" id="SSF53223">
    <property type="entry name" value="Aminoacid dehydrogenase-like, N-terminal domain"/>
    <property type="match status" value="1"/>
</dbReference>
<evidence type="ECO:0000256" key="3">
    <source>
        <dbReference type="ARBA" id="ARBA00022643"/>
    </source>
</evidence>
<dbReference type="OrthoDB" id="1663137at2759"/>
<dbReference type="Gene3D" id="3.20.20.70">
    <property type="entry name" value="Aldolase class I"/>
    <property type="match status" value="1"/>
</dbReference>
<evidence type="ECO:0000256" key="1">
    <source>
        <dbReference type="ARBA" id="ARBA00005979"/>
    </source>
</evidence>
<dbReference type="VEuPathDB" id="FungiDB:Z518_05466"/>
<dbReference type="RefSeq" id="XP_013271732.1">
    <property type="nucleotide sequence ID" value="XM_013416278.1"/>
</dbReference>
<dbReference type="InterPro" id="IPR051799">
    <property type="entry name" value="NADH_flavin_oxidoreductase"/>
</dbReference>
<keyword evidence="4" id="KW-0560">Oxidoreductase</keyword>
<comment type="similarity">
    <text evidence="1">Belongs to the NADH:flavin oxidoreductase/NADH oxidase family.</text>
</comment>
<accession>A0A0D2IN93</accession>
<dbReference type="AlphaFoldDB" id="A0A0D2IN93"/>
<dbReference type="GO" id="GO:0004764">
    <property type="term" value="F:shikimate 3-dehydrogenase (NADP+) activity"/>
    <property type="evidence" value="ECO:0007669"/>
    <property type="project" value="InterPro"/>
</dbReference>
<keyword evidence="8" id="KW-1185">Reference proteome</keyword>
<dbReference type="GeneID" id="25293537"/>
<dbReference type="SUPFAM" id="SSF51395">
    <property type="entry name" value="FMN-linked oxidoreductases"/>
    <property type="match status" value="1"/>
</dbReference>
<name>A0A0D2IN93_9EURO</name>
<dbReference type="InterPro" id="IPR001155">
    <property type="entry name" value="OxRdtase_FMN_N"/>
</dbReference>
<evidence type="ECO:0000259" key="5">
    <source>
        <dbReference type="Pfam" id="PF00724"/>
    </source>
</evidence>
<dbReference type="InterPro" id="IPR013785">
    <property type="entry name" value="Aldolase_TIM"/>
</dbReference>